<name>A0AAP2DRX1_9BACT</name>
<sequence length="171" mass="19560">MNTKILVVEDEPSIAEYIHYLLTRMGYEVPAVADNYQAALEKIRETDPDLVLIDISLGATPDGVDLATEVRRSLNRPFIFVTSHTDPETLERAKQVNPDGYLTKPFKDQDIHIAIEMALNNFSNAQQPAPAERSEIFLKDCIFIRSHKNFLKVPFSEIEWLKADKNYTEIH</sequence>
<evidence type="ECO:0000313" key="5">
    <source>
        <dbReference type="Proteomes" id="UP001319200"/>
    </source>
</evidence>
<dbReference type="CDD" id="cd17534">
    <property type="entry name" value="REC_DC-like"/>
    <property type="match status" value="1"/>
</dbReference>
<dbReference type="PROSITE" id="PS50110">
    <property type="entry name" value="RESPONSE_REGULATORY"/>
    <property type="match status" value="1"/>
</dbReference>
<dbReference type="PANTHER" id="PTHR44591">
    <property type="entry name" value="STRESS RESPONSE REGULATOR PROTEIN 1"/>
    <property type="match status" value="1"/>
</dbReference>
<dbReference type="Pfam" id="PF00072">
    <property type="entry name" value="Response_reg"/>
    <property type="match status" value="1"/>
</dbReference>
<dbReference type="Gene3D" id="3.40.50.2300">
    <property type="match status" value="1"/>
</dbReference>
<protein>
    <submittedName>
        <fullName evidence="4">Response regulator</fullName>
    </submittedName>
</protein>
<gene>
    <name evidence="4" type="ORF">KK083_23470</name>
</gene>
<keyword evidence="1 2" id="KW-0597">Phosphoprotein</keyword>
<dbReference type="PANTHER" id="PTHR44591:SF3">
    <property type="entry name" value="RESPONSE REGULATORY DOMAIN-CONTAINING PROTEIN"/>
    <property type="match status" value="1"/>
</dbReference>
<feature type="domain" description="Response regulatory" evidence="3">
    <location>
        <begin position="4"/>
        <end position="119"/>
    </location>
</feature>
<dbReference type="SUPFAM" id="SSF52172">
    <property type="entry name" value="CheY-like"/>
    <property type="match status" value="1"/>
</dbReference>
<proteinExistence type="predicted"/>
<comment type="caution">
    <text evidence="4">The sequence shown here is derived from an EMBL/GenBank/DDBJ whole genome shotgun (WGS) entry which is preliminary data.</text>
</comment>
<organism evidence="4 5">
    <name type="scientific">Chryseosolibacter histidini</name>
    <dbReference type="NCBI Taxonomy" id="2782349"/>
    <lineage>
        <taxon>Bacteria</taxon>
        <taxon>Pseudomonadati</taxon>
        <taxon>Bacteroidota</taxon>
        <taxon>Cytophagia</taxon>
        <taxon>Cytophagales</taxon>
        <taxon>Chryseotaleaceae</taxon>
        <taxon>Chryseosolibacter</taxon>
    </lineage>
</organism>
<reference evidence="4 5" key="1">
    <citation type="submission" date="2021-05" db="EMBL/GenBank/DDBJ databases">
        <title>A Polyphasic approach of four new species of the genus Ohtaekwangia: Ohtaekwangia histidinii sp. nov., Ohtaekwangia cretensis sp. nov., Ohtaekwangia indiensis sp. nov., Ohtaekwangia reichenbachii sp. nov. from diverse environment.</title>
        <authorList>
            <person name="Octaviana S."/>
        </authorList>
    </citation>
    <scope>NUCLEOTIDE SEQUENCE [LARGE SCALE GENOMIC DNA]</scope>
    <source>
        <strain evidence="4 5">PWU4</strain>
    </source>
</reference>
<accession>A0AAP2DRX1</accession>
<dbReference type="GO" id="GO:0000160">
    <property type="term" value="P:phosphorelay signal transduction system"/>
    <property type="evidence" value="ECO:0007669"/>
    <property type="project" value="InterPro"/>
</dbReference>
<keyword evidence="5" id="KW-1185">Reference proteome</keyword>
<dbReference type="AlphaFoldDB" id="A0AAP2DRX1"/>
<dbReference type="InterPro" id="IPR011006">
    <property type="entry name" value="CheY-like_superfamily"/>
</dbReference>
<dbReference type="RefSeq" id="WP_254168079.1">
    <property type="nucleotide sequence ID" value="NZ_JAHESF010000030.1"/>
</dbReference>
<evidence type="ECO:0000259" key="3">
    <source>
        <dbReference type="PROSITE" id="PS50110"/>
    </source>
</evidence>
<evidence type="ECO:0000313" key="4">
    <source>
        <dbReference type="EMBL" id="MBT1699867.1"/>
    </source>
</evidence>
<dbReference type="InterPro" id="IPR050595">
    <property type="entry name" value="Bact_response_regulator"/>
</dbReference>
<evidence type="ECO:0000256" key="1">
    <source>
        <dbReference type="ARBA" id="ARBA00022553"/>
    </source>
</evidence>
<dbReference type="EMBL" id="JAHESF010000030">
    <property type="protein sequence ID" value="MBT1699867.1"/>
    <property type="molecule type" value="Genomic_DNA"/>
</dbReference>
<dbReference type="Proteomes" id="UP001319200">
    <property type="component" value="Unassembled WGS sequence"/>
</dbReference>
<feature type="non-terminal residue" evidence="4">
    <location>
        <position position="171"/>
    </location>
</feature>
<dbReference type="InterPro" id="IPR001789">
    <property type="entry name" value="Sig_transdc_resp-reg_receiver"/>
</dbReference>
<feature type="modified residue" description="4-aspartylphosphate" evidence="2">
    <location>
        <position position="54"/>
    </location>
</feature>
<dbReference type="SMART" id="SM00448">
    <property type="entry name" value="REC"/>
    <property type="match status" value="1"/>
</dbReference>
<evidence type="ECO:0000256" key="2">
    <source>
        <dbReference type="PROSITE-ProRule" id="PRU00169"/>
    </source>
</evidence>